<dbReference type="AlphaFoldDB" id="I4B1U4"/>
<organism evidence="2 3">
    <name type="scientific">Turneriella parva (strain ATCC BAA-1111 / DSM 21527 / NCTC 11395 / H)</name>
    <name type="common">Leptospira parva</name>
    <dbReference type="NCBI Taxonomy" id="869212"/>
    <lineage>
        <taxon>Bacteria</taxon>
        <taxon>Pseudomonadati</taxon>
        <taxon>Spirochaetota</taxon>
        <taxon>Spirochaetia</taxon>
        <taxon>Leptospirales</taxon>
        <taxon>Leptospiraceae</taxon>
        <taxon>Turneriella</taxon>
    </lineage>
</organism>
<dbReference type="EMBL" id="CP002959">
    <property type="protein sequence ID" value="AFM11251.1"/>
    <property type="molecule type" value="Genomic_DNA"/>
</dbReference>
<dbReference type="HOGENOM" id="CLU_2541608_0_0_12"/>
<accession>I4B1U4</accession>
<dbReference type="KEGG" id="tpx:Turpa_0599"/>
<proteinExistence type="predicted"/>
<gene>
    <name evidence="2" type="ordered locus">Turpa_0599</name>
</gene>
<dbReference type="STRING" id="869212.Turpa_0599"/>
<keyword evidence="3" id="KW-1185">Reference proteome</keyword>
<feature type="region of interest" description="Disordered" evidence="1">
    <location>
        <begin position="61"/>
        <end position="83"/>
    </location>
</feature>
<sequence>MIGAQKPYFRQGLHALVATAGTRFTFFYFLLRMHAEVKLWPLHRGNFKSARELHEKKTETEAVNNFPAGGEHTADPFAEPERQ</sequence>
<reference evidence="2 3" key="1">
    <citation type="submission" date="2012-06" db="EMBL/GenBank/DDBJ databases">
        <title>The complete chromosome of genome of Turneriella parva DSM 21527.</title>
        <authorList>
            <consortium name="US DOE Joint Genome Institute (JGI-PGF)"/>
            <person name="Lucas S."/>
            <person name="Han J."/>
            <person name="Lapidus A."/>
            <person name="Bruce D."/>
            <person name="Goodwin L."/>
            <person name="Pitluck S."/>
            <person name="Peters L."/>
            <person name="Kyrpides N."/>
            <person name="Mavromatis K."/>
            <person name="Ivanova N."/>
            <person name="Mikhailova N."/>
            <person name="Chertkov O."/>
            <person name="Detter J.C."/>
            <person name="Tapia R."/>
            <person name="Han C."/>
            <person name="Land M."/>
            <person name="Hauser L."/>
            <person name="Markowitz V."/>
            <person name="Cheng J.-F."/>
            <person name="Hugenholtz P."/>
            <person name="Woyke T."/>
            <person name="Wu D."/>
            <person name="Gronow S."/>
            <person name="Wellnitz S."/>
            <person name="Brambilla E."/>
            <person name="Klenk H.-P."/>
            <person name="Eisen J.A."/>
        </authorList>
    </citation>
    <scope>NUCLEOTIDE SEQUENCE [LARGE SCALE GENOMIC DNA]</scope>
    <source>
        <strain evidence="3">ATCC BAA-1111 / DSM 21527 / NCTC 11395 / H</strain>
    </source>
</reference>
<evidence type="ECO:0000313" key="3">
    <source>
        <dbReference type="Proteomes" id="UP000006048"/>
    </source>
</evidence>
<evidence type="ECO:0000256" key="1">
    <source>
        <dbReference type="SAM" id="MobiDB-lite"/>
    </source>
</evidence>
<name>I4B1U4_TURPD</name>
<dbReference type="Proteomes" id="UP000006048">
    <property type="component" value="Chromosome"/>
</dbReference>
<evidence type="ECO:0000313" key="2">
    <source>
        <dbReference type="EMBL" id="AFM11251.1"/>
    </source>
</evidence>
<protein>
    <submittedName>
        <fullName evidence="2">Uncharacterized protein</fullName>
    </submittedName>
</protein>